<reference evidence="3" key="1">
    <citation type="submission" date="2017-06" db="EMBL/GenBank/DDBJ databases">
        <authorList>
            <person name="Varghese N."/>
            <person name="Submissions S."/>
        </authorList>
    </citation>
    <scope>NUCLEOTIDE SEQUENCE [LARGE SCALE GENOMIC DNA]</scope>
    <source>
        <strain evidence="3">DSM 44485</strain>
    </source>
</reference>
<evidence type="ECO:0000313" key="3">
    <source>
        <dbReference type="Proteomes" id="UP000198420"/>
    </source>
</evidence>
<dbReference type="Gene3D" id="3.40.50.150">
    <property type="entry name" value="Vaccinia Virus protein VP39"/>
    <property type="match status" value="1"/>
</dbReference>
<feature type="compositionally biased region" description="Low complexity" evidence="1">
    <location>
        <begin position="341"/>
        <end position="352"/>
    </location>
</feature>
<evidence type="ECO:0000256" key="1">
    <source>
        <dbReference type="SAM" id="MobiDB-lite"/>
    </source>
</evidence>
<feature type="compositionally biased region" description="Basic residues" evidence="1">
    <location>
        <begin position="24"/>
        <end position="33"/>
    </location>
</feature>
<name>A0A239AUQ2_9ACTN</name>
<feature type="region of interest" description="Disordered" evidence="1">
    <location>
        <begin position="1"/>
        <end position="41"/>
    </location>
</feature>
<dbReference type="Proteomes" id="UP000198420">
    <property type="component" value="Unassembled WGS sequence"/>
</dbReference>
<keyword evidence="3" id="KW-1185">Reference proteome</keyword>
<dbReference type="AlphaFoldDB" id="A0A239AUQ2"/>
<organism evidence="2 3">
    <name type="scientific">Actinomadura mexicana</name>
    <dbReference type="NCBI Taxonomy" id="134959"/>
    <lineage>
        <taxon>Bacteria</taxon>
        <taxon>Bacillati</taxon>
        <taxon>Actinomycetota</taxon>
        <taxon>Actinomycetes</taxon>
        <taxon>Streptosporangiales</taxon>
        <taxon>Thermomonosporaceae</taxon>
        <taxon>Actinomadura</taxon>
    </lineage>
</organism>
<dbReference type="InterPro" id="IPR029063">
    <property type="entry name" value="SAM-dependent_MTases_sf"/>
</dbReference>
<evidence type="ECO:0000313" key="2">
    <source>
        <dbReference type="EMBL" id="SNR99436.1"/>
    </source>
</evidence>
<dbReference type="EMBL" id="FZNP01000009">
    <property type="protein sequence ID" value="SNR99436.1"/>
    <property type="molecule type" value="Genomic_DNA"/>
</dbReference>
<protein>
    <submittedName>
        <fullName evidence="2">Uncharacterized protein</fullName>
    </submittedName>
</protein>
<proteinExistence type="predicted"/>
<gene>
    <name evidence="2" type="ORF">SAMN06265355_109225</name>
</gene>
<sequence length="372" mass="39614">MLARAEARTRSAGVGAASTARRTASVHRGKPRATRPGPRGICWRTRVTRPRACPRTALDEPTLGRRGASGQQTSRAFSRLPWSGVVGRVGLEPTTYGLKVRSSRIRVALSVSAGADLSVSVLILVLHDAAACRSVSEPPSRQRADADELVQWGVLHDRRVEDAMRTVPRHLFVPSATVQAAYAQDGVVTHPGADGRSSVDADALRTALDHPPVHHWLGVNVAEDDVGDVEFWLADLEGFCRLLTGGGTAAGWLVEPMYRWGSMAVVQQDTIGYLTMRPAPAGPGGRRVFELGVCSHGRSATRSRPASPAGHSDGNKRAPPAATSESRFTRPGPLHEAKGFSSPTSSTPASSSEPLERALTAKCPDNDSQDPL</sequence>
<accession>A0A239AUQ2</accession>
<feature type="region of interest" description="Disordered" evidence="1">
    <location>
        <begin position="297"/>
        <end position="372"/>
    </location>
</feature>